<dbReference type="RefSeq" id="WP_119862380.1">
    <property type="nucleotide sequence ID" value="NZ_PNCK01000010.1"/>
</dbReference>
<dbReference type="AlphaFoldDB" id="A0A5S3XS19"/>
<dbReference type="EMBL" id="PNCK01000010">
    <property type="protein sequence ID" value="TMP46135.1"/>
    <property type="molecule type" value="Genomic_DNA"/>
</dbReference>
<dbReference type="EMBL" id="PNCL01000020">
    <property type="protein sequence ID" value="TMP60926.1"/>
    <property type="molecule type" value="Genomic_DNA"/>
</dbReference>
<evidence type="ECO:0000313" key="2">
    <source>
        <dbReference type="EMBL" id="TMP46135.1"/>
    </source>
</evidence>
<keyword evidence="4" id="KW-1185">Reference proteome</keyword>
<dbReference type="Proteomes" id="UP000305730">
    <property type="component" value="Unassembled WGS sequence"/>
</dbReference>
<evidence type="ECO:0000313" key="3">
    <source>
        <dbReference type="EMBL" id="TMP60926.1"/>
    </source>
</evidence>
<reference evidence="4 5" key="2">
    <citation type="submission" date="2019-06" db="EMBL/GenBank/DDBJ databases">
        <title>Co-occurence of chitin degradation, pigmentation and bioactivity in marine Pseudoalteromonas.</title>
        <authorList>
            <person name="Sonnenschein E.C."/>
            <person name="Bech P.K."/>
        </authorList>
    </citation>
    <scope>NUCLEOTIDE SEQUENCE [LARGE SCALE GENOMIC DNA]</scope>
    <source>
        <strain evidence="5">S2231</strain>
        <strain evidence="4">S2233</strain>
    </source>
</reference>
<comment type="caution">
    <text evidence="3">The sequence shown here is derived from an EMBL/GenBank/DDBJ whole genome shotgun (WGS) entry which is preliminary data.</text>
</comment>
<gene>
    <name evidence="3" type="ORF">CWB96_05520</name>
    <name evidence="2" type="ORF">CWB97_02680</name>
</gene>
<proteinExistence type="predicted"/>
<dbReference type="Proteomes" id="UP000307706">
    <property type="component" value="Unassembled WGS sequence"/>
</dbReference>
<evidence type="ECO:0000256" key="1">
    <source>
        <dbReference type="SAM" id="Phobius"/>
    </source>
</evidence>
<keyword evidence="1" id="KW-0472">Membrane</keyword>
<name>A0A5S3XS19_9GAMM</name>
<feature type="transmembrane region" description="Helical" evidence="1">
    <location>
        <begin position="9"/>
        <end position="30"/>
    </location>
</feature>
<evidence type="ECO:0000313" key="5">
    <source>
        <dbReference type="Proteomes" id="UP000307706"/>
    </source>
</evidence>
<accession>A0A5S3XS19</accession>
<keyword evidence="1" id="KW-0812">Transmembrane</keyword>
<protein>
    <submittedName>
        <fullName evidence="3">Pilus assembly protein PilX</fullName>
    </submittedName>
</protein>
<reference evidence="3 5" key="1">
    <citation type="submission" date="2017-12" db="EMBL/GenBank/DDBJ databases">
        <authorList>
            <person name="Paulsen S."/>
            <person name="Gram L.K."/>
        </authorList>
    </citation>
    <scope>NUCLEOTIDE SEQUENCE [LARGE SCALE GENOMIC DNA]</scope>
    <source>
        <strain evidence="3 5">S2231</strain>
        <strain evidence="2">S2233</strain>
    </source>
</reference>
<reference evidence="3" key="3">
    <citation type="submission" date="2019-09" db="EMBL/GenBank/DDBJ databases">
        <title>Co-occurence of chitin degradation, pigmentation and bioactivity in marine Pseudoalteromonas.</title>
        <authorList>
            <person name="Sonnenschein E.C."/>
            <person name="Bech P.K."/>
        </authorList>
    </citation>
    <scope>NUCLEOTIDE SEQUENCE</scope>
    <source>
        <strain evidence="3">S2231</strain>
        <strain evidence="2">S2233</strain>
    </source>
</reference>
<sequence>MEHVKKQQGIVLVTAMVMIVAVTAVAVTLMSSSSIDLKITNAAQEREQAENLLIGEVQRVIQSESKKPSGSNHFLMSPQQLEIDQNKAFSGEHNTDNEMRALNSGSMQLNCPRSFKYTKGVMCNLTEISTTVEYGTRTRHRLTVIVGVGQQYISQSQGK</sequence>
<organism evidence="3 5">
    <name type="scientific">Pseudoalteromonas citrea</name>
    <dbReference type="NCBI Taxonomy" id="43655"/>
    <lineage>
        <taxon>Bacteria</taxon>
        <taxon>Pseudomonadati</taxon>
        <taxon>Pseudomonadota</taxon>
        <taxon>Gammaproteobacteria</taxon>
        <taxon>Alteromonadales</taxon>
        <taxon>Pseudoalteromonadaceae</taxon>
        <taxon>Pseudoalteromonas</taxon>
    </lineage>
</organism>
<dbReference type="OrthoDB" id="6311231at2"/>
<keyword evidence="1" id="KW-1133">Transmembrane helix</keyword>
<evidence type="ECO:0000313" key="4">
    <source>
        <dbReference type="Proteomes" id="UP000305730"/>
    </source>
</evidence>